<geneLocation type="plasmid" evidence="1">
    <name>II</name>
</geneLocation>
<evidence type="ECO:0000313" key="1">
    <source>
        <dbReference type="EMBL" id="SPK76272.1"/>
    </source>
</evidence>
<dbReference type="EMBL" id="LT991977">
    <property type="protein sequence ID" value="SPK76272.1"/>
    <property type="molecule type" value="Genomic_DNA"/>
</dbReference>
<reference evidence="1 2" key="1">
    <citation type="submission" date="2018-01" db="EMBL/GenBank/DDBJ databases">
        <authorList>
            <person name="Gaut B.S."/>
            <person name="Morton B.R."/>
            <person name="Clegg M.T."/>
            <person name="Duvall M.R."/>
        </authorList>
    </citation>
    <scope>NUCLEOTIDE SEQUENCE [LARGE SCALE GENOMIC DNA]</scope>
    <source>
        <strain evidence="1">Cupriavidus taiwanensis LMG 19425</strain>
        <plasmid evidence="2">Plasmid ii</plasmid>
    </source>
</reference>
<organism evidence="1 2">
    <name type="scientific">Cupriavidus taiwanensis</name>
    <dbReference type="NCBI Taxonomy" id="164546"/>
    <lineage>
        <taxon>Bacteria</taxon>
        <taxon>Pseudomonadati</taxon>
        <taxon>Pseudomonadota</taxon>
        <taxon>Betaproteobacteria</taxon>
        <taxon>Burkholderiales</taxon>
        <taxon>Burkholderiaceae</taxon>
        <taxon>Cupriavidus</taxon>
    </lineage>
</organism>
<accession>A0A375IS48</accession>
<sequence length="82" mass="8513">MQAAVRATAHCGARGRTVPIRIQGPANRITLWPAGFLRHRGMPAAAGPGVGSWPAHAGPAAPGMAIYGGCHRPRLSPITPWT</sequence>
<dbReference type="AlphaFoldDB" id="A0A375IS48"/>
<name>A0A375IS48_9BURK</name>
<dbReference type="Proteomes" id="UP000255505">
    <property type="component" value="Plasmid II"/>
</dbReference>
<protein>
    <submittedName>
        <fullName evidence="1">Uncharacterized protein</fullName>
    </submittedName>
</protein>
<proteinExistence type="predicted"/>
<keyword evidence="1" id="KW-0614">Plasmid</keyword>
<gene>
    <name evidence="1" type="ORF">CT19425_MP70440</name>
</gene>
<evidence type="ECO:0000313" key="2">
    <source>
        <dbReference type="Proteomes" id="UP000255505"/>
    </source>
</evidence>